<dbReference type="PANTHER" id="PTHR11255">
    <property type="entry name" value="DIACYLGLYCEROL KINASE"/>
    <property type="match status" value="1"/>
</dbReference>
<accession>A0A8S2F4A4</accession>
<dbReference type="GO" id="GO:0016020">
    <property type="term" value="C:membrane"/>
    <property type="evidence" value="ECO:0007669"/>
    <property type="project" value="UniProtKB-SubCell"/>
</dbReference>
<keyword evidence="1" id="KW-0808">Transferase</keyword>
<dbReference type="GO" id="GO:0005524">
    <property type="term" value="F:ATP binding"/>
    <property type="evidence" value="ECO:0007669"/>
    <property type="project" value="UniProtKB-KW"/>
</dbReference>
<dbReference type="Proteomes" id="UP000682733">
    <property type="component" value="Unassembled WGS sequence"/>
</dbReference>
<dbReference type="InterPro" id="IPR037607">
    <property type="entry name" value="DGK"/>
</dbReference>
<keyword evidence="3" id="KW-0862">Zinc</keyword>
<evidence type="ECO:0000259" key="6">
    <source>
        <dbReference type="SMART" id="SM00045"/>
    </source>
</evidence>
<evidence type="ECO:0000256" key="5">
    <source>
        <dbReference type="ARBA" id="ARBA00022840"/>
    </source>
</evidence>
<evidence type="ECO:0000256" key="2">
    <source>
        <dbReference type="ARBA" id="ARBA00022741"/>
    </source>
</evidence>
<dbReference type="AlphaFoldDB" id="A0A8S2F4A4"/>
<keyword evidence="2" id="KW-0547">Nucleotide-binding</keyword>
<dbReference type="GO" id="GO:0007200">
    <property type="term" value="P:phospholipase C-activating G protein-coupled receptor signaling pathway"/>
    <property type="evidence" value="ECO:0007669"/>
    <property type="project" value="InterPro"/>
</dbReference>
<evidence type="ECO:0000313" key="9">
    <source>
        <dbReference type="Proteomes" id="UP000677228"/>
    </source>
</evidence>
<keyword evidence="5" id="KW-0067">ATP-binding</keyword>
<dbReference type="PANTHER" id="PTHR11255:SF54">
    <property type="entry name" value="DIACYLGLYCEROL KINASE THETA"/>
    <property type="match status" value="1"/>
</dbReference>
<evidence type="ECO:0000256" key="1">
    <source>
        <dbReference type="ARBA" id="ARBA00022679"/>
    </source>
</evidence>
<evidence type="ECO:0000313" key="7">
    <source>
        <dbReference type="EMBL" id="CAF1320734.1"/>
    </source>
</evidence>
<keyword evidence="3" id="KW-0479">Metal-binding</keyword>
<gene>
    <name evidence="7" type="ORF">OVA965_LOCUS29424</name>
    <name evidence="8" type="ORF">TMI583_LOCUS30196</name>
</gene>
<evidence type="ECO:0000256" key="3">
    <source>
        <dbReference type="ARBA" id="ARBA00022771"/>
    </source>
</evidence>
<keyword evidence="3" id="KW-0863">Zinc-finger</keyword>
<dbReference type="Pfam" id="PF00609">
    <property type="entry name" value="DAGK_acc"/>
    <property type="match status" value="1"/>
</dbReference>
<dbReference type="InterPro" id="IPR016064">
    <property type="entry name" value="NAD/diacylglycerol_kinase_sf"/>
</dbReference>
<dbReference type="InterPro" id="IPR000756">
    <property type="entry name" value="Diacylglycerol_kin_accessory"/>
</dbReference>
<sequence>HEEMTFGGSEDVIRNQLVKLNLNTYNKVKNEFHSLDFHEQRNANPALFGNRLGNKVAYGLISAKTFVDLHYVCEHIANDLQLVVDGRNITEALRKARPDALLILNISSYAAGTNPWQGVRLMNVADEVFQYYDVDDSQFRDQSCSDGYLEIIGLKQYELARIRAGGRGLRIAQGSEIILKMSASLPMEIDGEPFMMGPCQLTVTRRNQARMIMTGDSDAYRQLQPNEILNK</sequence>
<dbReference type="SMART" id="SM00045">
    <property type="entry name" value="DAGKa"/>
    <property type="match status" value="1"/>
</dbReference>
<dbReference type="SUPFAM" id="SSF111331">
    <property type="entry name" value="NAD kinase/diacylglycerol kinase-like"/>
    <property type="match status" value="1"/>
</dbReference>
<comment type="caution">
    <text evidence="7">The sequence shown here is derived from an EMBL/GenBank/DDBJ whole genome shotgun (WGS) entry which is preliminary data.</text>
</comment>
<dbReference type="EMBL" id="CAJOBA010042308">
    <property type="protein sequence ID" value="CAF4130634.1"/>
    <property type="molecule type" value="Genomic_DNA"/>
</dbReference>
<name>A0A8S2F4A4_9BILA</name>
<dbReference type="GO" id="GO:0008270">
    <property type="term" value="F:zinc ion binding"/>
    <property type="evidence" value="ECO:0007669"/>
    <property type="project" value="UniProtKB-KW"/>
</dbReference>
<dbReference type="GO" id="GO:0004143">
    <property type="term" value="F:ATP-dependent diacylglycerol kinase activity"/>
    <property type="evidence" value="ECO:0007669"/>
    <property type="project" value="InterPro"/>
</dbReference>
<feature type="domain" description="Diacylglycerol kinase accessory" evidence="6">
    <location>
        <begin position="28"/>
        <end position="193"/>
    </location>
</feature>
<dbReference type="Proteomes" id="UP000677228">
    <property type="component" value="Unassembled WGS sequence"/>
</dbReference>
<dbReference type="EMBL" id="CAJNOK010020705">
    <property type="protein sequence ID" value="CAF1320734.1"/>
    <property type="molecule type" value="Genomic_DNA"/>
</dbReference>
<evidence type="ECO:0000256" key="4">
    <source>
        <dbReference type="ARBA" id="ARBA00022777"/>
    </source>
</evidence>
<keyword evidence="4" id="KW-0418">Kinase</keyword>
<dbReference type="Gene3D" id="2.60.200.40">
    <property type="match status" value="1"/>
</dbReference>
<proteinExistence type="predicted"/>
<evidence type="ECO:0000313" key="8">
    <source>
        <dbReference type="EMBL" id="CAF4130634.1"/>
    </source>
</evidence>
<feature type="non-terminal residue" evidence="7">
    <location>
        <position position="1"/>
    </location>
</feature>
<protein>
    <recommendedName>
        <fullName evidence="6">Diacylglycerol kinase accessory domain-containing protein</fullName>
    </recommendedName>
</protein>
<organism evidence="7 9">
    <name type="scientific">Didymodactylos carnosus</name>
    <dbReference type="NCBI Taxonomy" id="1234261"/>
    <lineage>
        <taxon>Eukaryota</taxon>
        <taxon>Metazoa</taxon>
        <taxon>Spiralia</taxon>
        <taxon>Gnathifera</taxon>
        <taxon>Rotifera</taxon>
        <taxon>Eurotatoria</taxon>
        <taxon>Bdelloidea</taxon>
        <taxon>Philodinida</taxon>
        <taxon>Philodinidae</taxon>
        <taxon>Didymodactylos</taxon>
    </lineage>
</organism>
<reference evidence="7" key="1">
    <citation type="submission" date="2021-02" db="EMBL/GenBank/DDBJ databases">
        <authorList>
            <person name="Nowell W R."/>
        </authorList>
    </citation>
    <scope>NUCLEOTIDE SEQUENCE</scope>
</reference>